<keyword evidence="1" id="KW-1133">Transmembrane helix</keyword>
<accession>A0ABT8A337</accession>
<feature type="transmembrane region" description="Helical" evidence="1">
    <location>
        <begin position="90"/>
        <end position="111"/>
    </location>
</feature>
<evidence type="ECO:0000256" key="1">
    <source>
        <dbReference type="SAM" id="Phobius"/>
    </source>
</evidence>
<dbReference type="EMBL" id="JAUFPN010000069">
    <property type="protein sequence ID" value="MDN3564188.1"/>
    <property type="molecule type" value="Genomic_DNA"/>
</dbReference>
<keyword evidence="1" id="KW-0472">Membrane</keyword>
<organism evidence="2 3">
    <name type="scientific">Paeniroseomonas aquatica</name>
    <dbReference type="NCBI Taxonomy" id="373043"/>
    <lineage>
        <taxon>Bacteria</taxon>
        <taxon>Pseudomonadati</taxon>
        <taxon>Pseudomonadota</taxon>
        <taxon>Alphaproteobacteria</taxon>
        <taxon>Acetobacterales</taxon>
        <taxon>Acetobacteraceae</taxon>
        <taxon>Paeniroseomonas</taxon>
    </lineage>
</organism>
<protein>
    <submittedName>
        <fullName evidence="2">Uncharacterized protein</fullName>
    </submittedName>
</protein>
<evidence type="ECO:0000313" key="3">
    <source>
        <dbReference type="Proteomes" id="UP001529369"/>
    </source>
</evidence>
<sequence>MSGVRSAFGVLLSVAGLVVWAGHFTAVYAVSAVACERGLLERSLLGLPWVPALVGLATVVALALLGLVLRPALAGLGPSLTEGGEVEPRFTRWFAASTAVLAALAVVFQAMPPLLLPGCAT</sequence>
<dbReference type="RefSeq" id="WP_290315976.1">
    <property type="nucleotide sequence ID" value="NZ_JAUFPN010000069.1"/>
</dbReference>
<dbReference type="PROSITE" id="PS51257">
    <property type="entry name" value="PROKAR_LIPOPROTEIN"/>
    <property type="match status" value="1"/>
</dbReference>
<gene>
    <name evidence="2" type="ORF">QWZ14_07385</name>
</gene>
<proteinExistence type="predicted"/>
<keyword evidence="1" id="KW-0812">Transmembrane</keyword>
<name>A0ABT8A337_9PROT</name>
<evidence type="ECO:0000313" key="2">
    <source>
        <dbReference type="EMBL" id="MDN3564188.1"/>
    </source>
</evidence>
<feature type="transmembrane region" description="Helical" evidence="1">
    <location>
        <begin position="48"/>
        <end position="69"/>
    </location>
</feature>
<comment type="caution">
    <text evidence="2">The sequence shown here is derived from an EMBL/GenBank/DDBJ whole genome shotgun (WGS) entry which is preliminary data.</text>
</comment>
<dbReference type="Proteomes" id="UP001529369">
    <property type="component" value="Unassembled WGS sequence"/>
</dbReference>
<keyword evidence="3" id="KW-1185">Reference proteome</keyword>
<reference evidence="3" key="1">
    <citation type="journal article" date="2019" name="Int. J. Syst. Evol. Microbiol.">
        <title>The Global Catalogue of Microorganisms (GCM) 10K type strain sequencing project: providing services to taxonomists for standard genome sequencing and annotation.</title>
        <authorList>
            <consortium name="The Broad Institute Genomics Platform"/>
            <consortium name="The Broad Institute Genome Sequencing Center for Infectious Disease"/>
            <person name="Wu L."/>
            <person name="Ma J."/>
        </authorList>
    </citation>
    <scope>NUCLEOTIDE SEQUENCE [LARGE SCALE GENOMIC DNA]</scope>
    <source>
        <strain evidence="3">CECT 7131</strain>
    </source>
</reference>